<sequence length="124" mass="14010">MIQISRSLSLVIISMLITACSHFQNREAAYLDSAKGWATQAQVREKLGAPKTVRQDEGGATVWVYELREQQSGNRLTAPGMWCEQYLLTFDDKTVLQKWRQVSHFHGGELMPQECIPGAEPEKS</sequence>
<organism evidence="1 2">
    <name type="scientific">Nitrospira defluvii</name>
    <dbReference type="NCBI Taxonomy" id="330214"/>
    <lineage>
        <taxon>Bacteria</taxon>
        <taxon>Pseudomonadati</taxon>
        <taxon>Nitrospirota</taxon>
        <taxon>Nitrospiria</taxon>
        <taxon>Nitrospirales</taxon>
        <taxon>Nitrospiraceae</taxon>
        <taxon>Nitrospira</taxon>
    </lineage>
</organism>
<dbReference type="AlphaFoldDB" id="D8PGJ7"/>
<accession>D8PGJ7</accession>
<evidence type="ECO:0000313" key="2">
    <source>
        <dbReference type="Proteomes" id="UP000001660"/>
    </source>
</evidence>
<dbReference type="EMBL" id="FP929003">
    <property type="protein sequence ID" value="CBK42384.1"/>
    <property type="molecule type" value="Genomic_DNA"/>
</dbReference>
<dbReference type="KEGG" id="nde:NIDE2678"/>
<reference evidence="1 2" key="1">
    <citation type="journal article" date="2010" name="Proc. Natl. Acad. Sci. U.S.A.">
        <title>A Nitrospira metagenome illuminates the physiology and evolution of globally important nitrite-oxidizing bacteria.</title>
        <authorList>
            <person name="Lucker S."/>
            <person name="Wagner M."/>
            <person name="Maixner F."/>
            <person name="Pelletier E."/>
            <person name="Koch H."/>
            <person name="Vacherie B."/>
            <person name="Rattei T."/>
            <person name="Sinninghe Damste J."/>
            <person name="Spieck E."/>
            <person name="Le Paslier D."/>
            <person name="Daims H."/>
        </authorList>
    </citation>
    <scope>NUCLEOTIDE SEQUENCE [LARGE SCALE GENOMIC DNA]</scope>
</reference>
<gene>
    <name evidence="1" type="ORF">NIDE2678</name>
</gene>
<dbReference type="Proteomes" id="UP000001660">
    <property type="component" value="Chromosome"/>
</dbReference>
<evidence type="ECO:0000313" key="1">
    <source>
        <dbReference type="EMBL" id="CBK42384.1"/>
    </source>
</evidence>
<dbReference type="HOGENOM" id="CLU_1999759_0_0_0"/>
<dbReference type="STRING" id="330214.NIDE2678"/>
<dbReference type="PROSITE" id="PS51257">
    <property type="entry name" value="PROKAR_LIPOPROTEIN"/>
    <property type="match status" value="1"/>
</dbReference>
<evidence type="ECO:0008006" key="3">
    <source>
        <dbReference type="Google" id="ProtNLM"/>
    </source>
</evidence>
<protein>
    <recommendedName>
        <fullName evidence="3">Lipoprotein SmpA/OmlA domain-containing protein</fullName>
    </recommendedName>
</protein>
<proteinExistence type="predicted"/>
<keyword evidence="2" id="KW-1185">Reference proteome</keyword>
<dbReference type="OrthoDB" id="9809882at2"/>
<name>D8PGJ7_9BACT</name>
<dbReference type="eggNOG" id="COG2913">
    <property type="taxonomic scope" value="Bacteria"/>
</dbReference>